<sequence length="77" mass="8196">MSEDSGNLHIRQSPRGGAAQVADFTMLVRVPGRPAAVRAYTDDEHEEAKRYASESGGVVVPLPLSRCTPSESGRSPS</sequence>
<dbReference type="AlphaFoldDB" id="A0AAE4UEX6"/>
<gene>
    <name evidence="1" type="ORF">R4F53_20025</name>
</gene>
<organism evidence="1 2">
    <name type="scientific">Mycobacterium intracellulare</name>
    <dbReference type="NCBI Taxonomy" id="1767"/>
    <lineage>
        <taxon>Bacteria</taxon>
        <taxon>Bacillati</taxon>
        <taxon>Actinomycetota</taxon>
        <taxon>Actinomycetes</taxon>
        <taxon>Mycobacteriales</taxon>
        <taxon>Mycobacteriaceae</taxon>
        <taxon>Mycobacterium</taxon>
        <taxon>Mycobacterium avium complex (MAC)</taxon>
    </lineage>
</organism>
<evidence type="ECO:0000313" key="2">
    <source>
        <dbReference type="Proteomes" id="UP001187143"/>
    </source>
</evidence>
<evidence type="ECO:0000313" key="1">
    <source>
        <dbReference type="EMBL" id="MDV7014579.1"/>
    </source>
</evidence>
<dbReference type="EMBL" id="JAWLLD010000025">
    <property type="protein sequence ID" value="MDV7014579.1"/>
    <property type="molecule type" value="Genomic_DNA"/>
</dbReference>
<accession>A0AAE4UEX6</accession>
<comment type="caution">
    <text evidence="1">The sequence shown here is derived from an EMBL/GenBank/DDBJ whole genome shotgun (WGS) entry which is preliminary data.</text>
</comment>
<dbReference type="Proteomes" id="UP001187143">
    <property type="component" value="Unassembled WGS sequence"/>
</dbReference>
<proteinExistence type="predicted"/>
<dbReference type="RefSeq" id="WP_317728483.1">
    <property type="nucleotide sequence ID" value="NZ_JAWLLC010000024.1"/>
</dbReference>
<protein>
    <submittedName>
        <fullName evidence="1">Uncharacterized protein</fullName>
    </submittedName>
</protein>
<name>A0AAE4UEX6_MYCIT</name>
<reference evidence="1" key="1">
    <citation type="submission" date="2023-10" db="EMBL/GenBank/DDBJ databases">
        <title>Characterization and genome sequence of Mycobacterium intracellulare ABSURDO, a novel pathogenic isolate with three colony morphotypes that vary in growth and acid-fastness.</title>
        <authorList>
            <person name="Jude B.A."/>
            <person name="Robinson R.T."/>
        </authorList>
    </citation>
    <scope>NUCLEOTIDE SEQUENCE</scope>
    <source>
        <strain evidence="1">ABSURDO Component B</strain>
    </source>
</reference>